<dbReference type="Proteomes" id="UP000887565">
    <property type="component" value="Unplaced"/>
</dbReference>
<evidence type="ECO:0000256" key="1">
    <source>
        <dbReference type="ARBA" id="ARBA00022884"/>
    </source>
</evidence>
<dbReference type="InterPro" id="IPR052462">
    <property type="entry name" value="SLIRP/GR-RBP-like"/>
</dbReference>
<accession>A0A915IEW4</accession>
<sequence>MNGCEKLTNGGGVSSPSTLSVVMDGKLSTETKMPDADTIKMFVGQVPRSYDENDLLKIFGQYGPVHQLNILRDKSTNQSRDRKLFVGMLNKSMAEQDVQALFSPYGLIEDCAVLKDGQGQSRGEASFFSNTQIA</sequence>
<evidence type="ECO:0000256" key="2">
    <source>
        <dbReference type="PROSITE-ProRule" id="PRU00176"/>
    </source>
</evidence>
<dbReference type="GO" id="GO:0003723">
    <property type="term" value="F:RNA binding"/>
    <property type="evidence" value="ECO:0007669"/>
    <property type="project" value="UniProtKB-UniRule"/>
</dbReference>
<proteinExistence type="predicted"/>
<keyword evidence="1 2" id="KW-0694">RNA-binding</keyword>
<dbReference type="Pfam" id="PF00076">
    <property type="entry name" value="RRM_1"/>
    <property type="match status" value="2"/>
</dbReference>
<dbReference type="PANTHER" id="PTHR48027">
    <property type="entry name" value="HETEROGENEOUS NUCLEAR RIBONUCLEOPROTEIN 87F-RELATED"/>
    <property type="match status" value="1"/>
</dbReference>
<evidence type="ECO:0000313" key="4">
    <source>
        <dbReference type="Proteomes" id="UP000887565"/>
    </source>
</evidence>
<organism evidence="4 5">
    <name type="scientific">Romanomermis culicivorax</name>
    <name type="common">Nematode worm</name>
    <dbReference type="NCBI Taxonomy" id="13658"/>
    <lineage>
        <taxon>Eukaryota</taxon>
        <taxon>Metazoa</taxon>
        <taxon>Ecdysozoa</taxon>
        <taxon>Nematoda</taxon>
        <taxon>Enoplea</taxon>
        <taxon>Dorylaimia</taxon>
        <taxon>Mermithida</taxon>
        <taxon>Mermithoidea</taxon>
        <taxon>Mermithidae</taxon>
        <taxon>Romanomermis</taxon>
    </lineage>
</organism>
<evidence type="ECO:0000313" key="5">
    <source>
        <dbReference type="WBParaSite" id="nRc.2.0.1.t12710-RA"/>
    </source>
</evidence>
<feature type="domain" description="RRM" evidence="3">
    <location>
        <begin position="39"/>
        <end position="101"/>
    </location>
</feature>
<keyword evidence="4" id="KW-1185">Reference proteome</keyword>
<dbReference type="InterPro" id="IPR035979">
    <property type="entry name" value="RBD_domain_sf"/>
</dbReference>
<name>A0A915IEW4_ROMCU</name>
<dbReference type="InterPro" id="IPR000504">
    <property type="entry name" value="RRM_dom"/>
</dbReference>
<protein>
    <submittedName>
        <fullName evidence="5">RRM domain-containing protein</fullName>
    </submittedName>
</protein>
<dbReference type="AlphaFoldDB" id="A0A915IEW4"/>
<evidence type="ECO:0000259" key="3">
    <source>
        <dbReference type="PROSITE" id="PS50102"/>
    </source>
</evidence>
<dbReference type="WBParaSite" id="nRc.2.0.1.t12710-RA">
    <property type="protein sequence ID" value="nRc.2.0.1.t12710-RA"/>
    <property type="gene ID" value="nRc.2.0.1.g12710"/>
</dbReference>
<dbReference type="SUPFAM" id="SSF54928">
    <property type="entry name" value="RNA-binding domain, RBD"/>
    <property type="match status" value="2"/>
</dbReference>
<reference evidence="5" key="1">
    <citation type="submission" date="2022-11" db="UniProtKB">
        <authorList>
            <consortium name="WormBaseParasite"/>
        </authorList>
    </citation>
    <scope>IDENTIFICATION</scope>
</reference>
<dbReference type="InterPro" id="IPR012677">
    <property type="entry name" value="Nucleotide-bd_a/b_plait_sf"/>
</dbReference>
<dbReference type="Gene3D" id="3.30.70.330">
    <property type="match status" value="2"/>
</dbReference>
<dbReference type="PROSITE" id="PS50102">
    <property type="entry name" value="RRM"/>
    <property type="match status" value="1"/>
</dbReference>